<gene>
    <name evidence="8" type="primary">ykkC_2</name>
    <name evidence="8" type="ORF">SAMEA4364220_01805</name>
</gene>
<dbReference type="GO" id="GO:0022857">
    <property type="term" value="F:transmembrane transporter activity"/>
    <property type="evidence" value="ECO:0007669"/>
    <property type="project" value="InterPro"/>
</dbReference>
<reference evidence="8 9" key="1">
    <citation type="submission" date="2017-06" db="EMBL/GenBank/DDBJ databases">
        <authorList>
            <consortium name="Pathogen Informatics"/>
        </authorList>
    </citation>
    <scope>NUCLEOTIDE SEQUENCE [LARGE SCALE GENOMIC DNA]</scope>
    <source>
        <strain evidence="8 9">NCTC10570</strain>
    </source>
</reference>
<evidence type="ECO:0000256" key="6">
    <source>
        <dbReference type="RuleBase" id="RU003942"/>
    </source>
</evidence>
<keyword evidence="3 6" id="KW-0812">Transmembrane</keyword>
<keyword evidence="5 7" id="KW-0472">Membrane</keyword>
<name>A0A239U0R9_9FIRM</name>
<evidence type="ECO:0000256" key="5">
    <source>
        <dbReference type="ARBA" id="ARBA00023136"/>
    </source>
</evidence>
<dbReference type="GeneID" id="78507794"/>
<evidence type="ECO:0000313" key="9">
    <source>
        <dbReference type="Proteomes" id="UP000215383"/>
    </source>
</evidence>
<evidence type="ECO:0000256" key="4">
    <source>
        <dbReference type="ARBA" id="ARBA00022989"/>
    </source>
</evidence>
<dbReference type="RefSeq" id="WP_027890533.1">
    <property type="nucleotide sequence ID" value="NZ_CAKMHU010000022.1"/>
</dbReference>
<accession>A0A239U0R9</accession>
<sequence length="102" mass="11012">MGWMNVILAVICELIWVTGLKYANAAWEWVFVAVALGLGTYFLIAAVNTLPVGTAYAVFVGMGSLGTILVEFFVFGIVPALTQIFFIVLLLTGVIGLKLLKE</sequence>
<proteinExistence type="inferred from homology"/>
<feature type="transmembrane region" description="Helical" evidence="7">
    <location>
        <begin position="80"/>
        <end position="100"/>
    </location>
</feature>
<dbReference type="AlphaFoldDB" id="A0A239U0R9"/>
<feature type="transmembrane region" description="Helical" evidence="7">
    <location>
        <begin position="29"/>
        <end position="47"/>
    </location>
</feature>
<dbReference type="eggNOG" id="COG2076">
    <property type="taxonomic scope" value="Bacteria"/>
</dbReference>
<dbReference type="PANTHER" id="PTHR30561">
    <property type="entry name" value="SMR FAMILY PROTON-DEPENDENT DRUG EFFLUX TRANSPORTER SUGE"/>
    <property type="match status" value="1"/>
</dbReference>
<dbReference type="Pfam" id="PF00893">
    <property type="entry name" value="Multi_Drug_Res"/>
    <property type="match status" value="1"/>
</dbReference>
<evidence type="ECO:0000256" key="1">
    <source>
        <dbReference type="ARBA" id="ARBA00004651"/>
    </source>
</evidence>
<feature type="transmembrane region" description="Helical" evidence="7">
    <location>
        <begin position="54"/>
        <end position="74"/>
    </location>
</feature>
<evidence type="ECO:0000256" key="2">
    <source>
        <dbReference type="ARBA" id="ARBA00022475"/>
    </source>
</evidence>
<dbReference type="InterPro" id="IPR037185">
    <property type="entry name" value="EmrE-like"/>
</dbReference>
<organism evidence="8 9">
    <name type="scientific">Megamonas hypermegale</name>
    <dbReference type="NCBI Taxonomy" id="158847"/>
    <lineage>
        <taxon>Bacteria</taxon>
        <taxon>Bacillati</taxon>
        <taxon>Bacillota</taxon>
        <taxon>Negativicutes</taxon>
        <taxon>Selenomonadales</taxon>
        <taxon>Selenomonadaceae</taxon>
        <taxon>Megamonas</taxon>
    </lineage>
</organism>
<evidence type="ECO:0000313" key="8">
    <source>
        <dbReference type="EMBL" id="SNV03536.1"/>
    </source>
</evidence>
<evidence type="ECO:0000256" key="7">
    <source>
        <dbReference type="SAM" id="Phobius"/>
    </source>
</evidence>
<dbReference type="InterPro" id="IPR045324">
    <property type="entry name" value="Small_multidrug_res"/>
</dbReference>
<dbReference type="GO" id="GO:0005886">
    <property type="term" value="C:plasma membrane"/>
    <property type="evidence" value="ECO:0007669"/>
    <property type="project" value="UniProtKB-SubCell"/>
</dbReference>
<dbReference type="SUPFAM" id="SSF103481">
    <property type="entry name" value="Multidrug resistance efflux transporter EmrE"/>
    <property type="match status" value="1"/>
</dbReference>
<comment type="subcellular location">
    <subcellularLocation>
        <location evidence="1 6">Cell membrane</location>
        <topology evidence="1 6">Multi-pass membrane protein</topology>
    </subcellularLocation>
</comment>
<dbReference type="Proteomes" id="UP000215383">
    <property type="component" value="Chromosome 1"/>
</dbReference>
<keyword evidence="4 7" id="KW-1133">Transmembrane helix</keyword>
<feature type="transmembrane region" description="Helical" evidence="7">
    <location>
        <begin position="7"/>
        <end position="23"/>
    </location>
</feature>
<comment type="similarity">
    <text evidence="6">Belongs to the drug/metabolite transporter (DMT) superfamily. Small multidrug resistance (SMR) (TC 2.A.7.1) family.</text>
</comment>
<dbReference type="InterPro" id="IPR000390">
    <property type="entry name" value="Small_drug/metabolite_transptr"/>
</dbReference>
<protein>
    <submittedName>
        <fullName evidence="8">Multidrug resistance protein ykkC</fullName>
    </submittedName>
</protein>
<dbReference type="OrthoDB" id="2168659at2"/>
<keyword evidence="2" id="KW-1003">Cell membrane</keyword>
<dbReference type="Gene3D" id="1.10.3730.20">
    <property type="match status" value="1"/>
</dbReference>
<dbReference type="EMBL" id="LT906446">
    <property type="protein sequence ID" value="SNV03536.1"/>
    <property type="molecule type" value="Genomic_DNA"/>
</dbReference>
<dbReference type="PANTHER" id="PTHR30561:SF7">
    <property type="entry name" value="GUANIDINIUM EFFLUX SYSTEM SUBUNIT GDNC-RELATED"/>
    <property type="match status" value="1"/>
</dbReference>
<evidence type="ECO:0000256" key="3">
    <source>
        <dbReference type="ARBA" id="ARBA00022692"/>
    </source>
</evidence>
<keyword evidence="9" id="KW-1185">Reference proteome</keyword>